<dbReference type="PANTHER" id="PTHR45138">
    <property type="entry name" value="REGULATORY COMPONENTS OF SENSORY TRANSDUCTION SYSTEM"/>
    <property type="match status" value="1"/>
</dbReference>
<gene>
    <name evidence="5" type="ORF">SAMN05216262_11366</name>
</gene>
<proteinExistence type="predicted"/>
<sequence length="610" mass="69854">MNMISSSKIVKCLILIPLLFVMFAFKESYAQEPLSSYHELKTIPHLNSDENRRFVAQILSEIEQAKYLKLQAPIYAYIAELKTNKGNWIDGRNYLVLAIATLKHVSNDHLLIDALASISAIFIMRGNYSDAIFYVQKLAEHSFETGNSRGQIIALNRLAKSYIELELYQLALEPLQKAIQLAQQTKNYDSELLATRYLIKLRNNLPEADPQETFTLMNKAERIPVQGKLDDGYWYRLKGVVNQGLGNFSAAKRWYALAYTKASSSHDVHLLQMVNKSFAELYLALNQPILALDYASESLRYNRQTAHLNNRAAIHYLLSNIYQQMGDDKSSLKYLRTYADFQRLAREKNTVSLLTTMDKRLSSIKSQHKQEALKNSLLTNKIEAQESEKKQQFFIFIIVALTLVFCFFLLVFIARQRILKAQMLLSMKDELTGIYCRSYLKEFLPAMQSRLDREPDKTLSLGALILDCDDFKFINDTFGHDGGDKALKAIVNTIKTQIREHDLLLRWGGDEFVLLCEAITQVQMRELTERIVAAVSDMVIEYDEHSLTVTVSAGYAIHDRNQSFNFDALIKEADEFLLASKKAGKNSYLGEEFVDESMQYLPNSYVISEV</sequence>
<dbReference type="Gene3D" id="1.25.40.10">
    <property type="entry name" value="Tetratricopeptide repeat domain"/>
    <property type="match status" value="2"/>
</dbReference>
<dbReference type="SUPFAM" id="SSF48452">
    <property type="entry name" value="TPR-like"/>
    <property type="match status" value="1"/>
</dbReference>
<dbReference type="Pfam" id="PF00990">
    <property type="entry name" value="GGDEF"/>
    <property type="match status" value="1"/>
</dbReference>
<evidence type="ECO:0000256" key="2">
    <source>
        <dbReference type="ARBA" id="ARBA00034247"/>
    </source>
</evidence>
<organism evidence="5 6">
    <name type="scientific">Colwellia chukchiensis</name>
    <dbReference type="NCBI Taxonomy" id="641665"/>
    <lineage>
        <taxon>Bacteria</taxon>
        <taxon>Pseudomonadati</taxon>
        <taxon>Pseudomonadota</taxon>
        <taxon>Gammaproteobacteria</taxon>
        <taxon>Alteromonadales</taxon>
        <taxon>Colwelliaceae</taxon>
        <taxon>Colwellia</taxon>
    </lineage>
</organism>
<dbReference type="InterPro" id="IPR011990">
    <property type="entry name" value="TPR-like_helical_dom_sf"/>
</dbReference>
<dbReference type="PANTHER" id="PTHR45138:SF9">
    <property type="entry name" value="DIGUANYLATE CYCLASE DGCM-RELATED"/>
    <property type="match status" value="1"/>
</dbReference>
<keyword evidence="3" id="KW-0472">Membrane</keyword>
<evidence type="ECO:0000313" key="5">
    <source>
        <dbReference type="EMBL" id="SEL54698.1"/>
    </source>
</evidence>
<dbReference type="RefSeq" id="WP_158088360.1">
    <property type="nucleotide sequence ID" value="NZ_FOBI01000013.1"/>
</dbReference>
<dbReference type="InterPro" id="IPR000160">
    <property type="entry name" value="GGDEF_dom"/>
</dbReference>
<dbReference type="GO" id="GO:0052621">
    <property type="term" value="F:diguanylate cyclase activity"/>
    <property type="evidence" value="ECO:0007669"/>
    <property type="project" value="UniProtKB-EC"/>
</dbReference>
<keyword evidence="6" id="KW-1185">Reference proteome</keyword>
<dbReference type="Gene3D" id="3.30.70.270">
    <property type="match status" value="1"/>
</dbReference>
<dbReference type="InterPro" id="IPR029787">
    <property type="entry name" value="Nucleotide_cyclase"/>
</dbReference>
<dbReference type="Proteomes" id="UP000199297">
    <property type="component" value="Unassembled WGS sequence"/>
</dbReference>
<dbReference type="STRING" id="641665.GCA_002104455_01200"/>
<feature type="domain" description="GGDEF" evidence="4">
    <location>
        <begin position="459"/>
        <end position="593"/>
    </location>
</feature>
<comment type="catalytic activity">
    <reaction evidence="2">
        <text>2 GTP = 3',3'-c-di-GMP + 2 diphosphate</text>
        <dbReference type="Rhea" id="RHEA:24898"/>
        <dbReference type="ChEBI" id="CHEBI:33019"/>
        <dbReference type="ChEBI" id="CHEBI:37565"/>
        <dbReference type="ChEBI" id="CHEBI:58805"/>
        <dbReference type="EC" id="2.7.7.65"/>
    </reaction>
</comment>
<dbReference type="EC" id="2.7.7.65" evidence="1"/>
<evidence type="ECO:0000259" key="4">
    <source>
        <dbReference type="PROSITE" id="PS50887"/>
    </source>
</evidence>
<reference evidence="6" key="1">
    <citation type="submission" date="2016-10" db="EMBL/GenBank/DDBJ databases">
        <authorList>
            <person name="Varghese N."/>
            <person name="Submissions S."/>
        </authorList>
    </citation>
    <scope>NUCLEOTIDE SEQUENCE [LARGE SCALE GENOMIC DNA]</scope>
    <source>
        <strain evidence="6">CGMCC 1.9127</strain>
    </source>
</reference>
<dbReference type="EMBL" id="FOBI01000013">
    <property type="protein sequence ID" value="SEL54698.1"/>
    <property type="molecule type" value="Genomic_DNA"/>
</dbReference>
<protein>
    <recommendedName>
        <fullName evidence="1">diguanylate cyclase</fullName>
        <ecNumber evidence="1">2.7.7.65</ecNumber>
    </recommendedName>
</protein>
<dbReference type="PROSITE" id="PS50887">
    <property type="entry name" value="GGDEF"/>
    <property type="match status" value="1"/>
</dbReference>
<accession>A0A1H7R3Y6</accession>
<dbReference type="OrthoDB" id="9803824at2"/>
<evidence type="ECO:0000313" key="6">
    <source>
        <dbReference type="Proteomes" id="UP000199297"/>
    </source>
</evidence>
<evidence type="ECO:0000256" key="1">
    <source>
        <dbReference type="ARBA" id="ARBA00012528"/>
    </source>
</evidence>
<dbReference type="InterPro" id="IPR050469">
    <property type="entry name" value="Diguanylate_Cyclase"/>
</dbReference>
<dbReference type="SMART" id="SM00267">
    <property type="entry name" value="GGDEF"/>
    <property type="match status" value="1"/>
</dbReference>
<feature type="transmembrane region" description="Helical" evidence="3">
    <location>
        <begin position="393"/>
        <end position="414"/>
    </location>
</feature>
<evidence type="ECO:0000256" key="3">
    <source>
        <dbReference type="SAM" id="Phobius"/>
    </source>
</evidence>
<keyword evidence="3" id="KW-1133">Transmembrane helix</keyword>
<keyword evidence="3" id="KW-0812">Transmembrane</keyword>
<name>A0A1H7R3Y6_9GAMM</name>
<dbReference type="CDD" id="cd01949">
    <property type="entry name" value="GGDEF"/>
    <property type="match status" value="1"/>
</dbReference>
<dbReference type="SUPFAM" id="SSF81901">
    <property type="entry name" value="HCP-like"/>
    <property type="match status" value="1"/>
</dbReference>
<dbReference type="NCBIfam" id="TIGR00254">
    <property type="entry name" value="GGDEF"/>
    <property type="match status" value="1"/>
</dbReference>
<dbReference type="InterPro" id="IPR043128">
    <property type="entry name" value="Rev_trsase/Diguanyl_cyclase"/>
</dbReference>
<dbReference type="AlphaFoldDB" id="A0A1H7R3Y6"/>
<dbReference type="SUPFAM" id="SSF55073">
    <property type="entry name" value="Nucleotide cyclase"/>
    <property type="match status" value="1"/>
</dbReference>